<dbReference type="EMBL" id="CP045891">
    <property type="protein sequence ID" value="QQP57178.1"/>
    <property type="molecule type" value="Genomic_DNA"/>
</dbReference>
<dbReference type="Proteomes" id="UP000595437">
    <property type="component" value="Chromosome 2"/>
</dbReference>
<accession>A0A7T8KJP6</accession>
<evidence type="ECO:0000313" key="1">
    <source>
        <dbReference type="EMBL" id="QQP57178.1"/>
    </source>
</evidence>
<organism evidence="1 2">
    <name type="scientific">Caligus rogercresseyi</name>
    <name type="common">Sea louse</name>
    <dbReference type="NCBI Taxonomy" id="217165"/>
    <lineage>
        <taxon>Eukaryota</taxon>
        <taxon>Metazoa</taxon>
        <taxon>Ecdysozoa</taxon>
        <taxon>Arthropoda</taxon>
        <taxon>Crustacea</taxon>
        <taxon>Multicrustacea</taxon>
        <taxon>Hexanauplia</taxon>
        <taxon>Copepoda</taxon>
        <taxon>Siphonostomatoida</taxon>
        <taxon>Caligidae</taxon>
        <taxon>Caligus</taxon>
    </lineage>
</organism>
<gene>
    <name evidence="1" type="ORF">FKW44_002080</name>
</gene>
<dbReference type="AlphaFoldDB" id="A0A7T8KJP6"/>
<feature type="non-terminal residue" evidence="1">
    <location>
        <position position="77"/>
    </location>
</feature>
<reference evidence="2" key="1">
    <citation type="submission" date="2021-01" db="EMBL/GenBank/DDBJ databases">
        <title>Caligus Genome Assembly.</title>
        <authorList>
            <person name="Gallardo-Escarate C."/>
        </authorList>
    </citation>
    <scope>NUCLEOTIDE SEQUENCE [LARGE SCALE GENOMIC DNA]</scope>
</reference>
<name>A0A7T8KJP6_CALRO</name>
<protein>
    <submittedName>
        <fullName evidence="1">Uncharacterized protein</fullName>
    </submittedName>
</protein>
<feature type="non-terminal residue" evidence="1">
    <location>
        <position position="1"/>
    </location>
</feature>
<keyword evidence="2" id="KW-1185">Reference proteome</keyword>
<sequence length="77" mass="9195">RTMKKHPLPKSRLTKQRLNKRYETREFVTKAGVTKIFISKRKERQESLHESEDIYSDWVRLLEKPTVKVNISTSPKP</sequence>
<proteinExistence type="predicted"/>
<evidence type="ECO:0000313" key="2">
    <source>
        <dbReference type="Proteomes" id="UP000595437"/>
    </source>
</evidence>